<evidence type="ECO:0000313" key="1">
    <source>
        <dbReference type="EMBL" id="GAG10094.1"/>
    </source>
</evidence>
<name>X0UW73_9ZZZZ</name>
<organism evidence="1">
    <name type="scientific">marine sediment metagenome</name>
    <dbReference type="NCBI Taxonomy" id="412755"/>
    <lineage>
        <taxon>unclassified sequences</taxon>
        <taxon>metagenomes</taxon>
        <taxon>ecological metagenomes</taxon>
    </lineage>
</organism>
<dbReference type="EMBL" id="BARS01024625">
    <property type="protein sequence ID" value="GAG10094.1"/>
    <property type="molecule type" value="Genomic_DNA"/>
</dbReference>
<proteinExistence type="predicted"/>
<gene>
    <name evidence="1" type="ORF">S01H1_39072</name>
</gene>
<sequence length="122" mass="14139">MPVAAGTIHILRDMQMERDKKVFGLSKREKAEKLAKECEAACLALDAQKARETYDRFLKYRNAPKNDMYWEDWLVWSEATKPIMSYLAPMVLALEGKPNGDPLIKRRMAEMRGEKFQISEAE</sequence>
<accession>X0UW73</accession>
<reference evidence="1" key="1">
    <citation type="journal article" date="2014" name="Front. Microbiol.">
        <title>High frequency of phylogenetically diverse reductive dehalogenase-homologous genes in deep subseafloor sedimentary metagenomes.</title>
        <authorList>
            <person name="Kawai M."/>
            <person name="Futagami T."/>
            <person name="Toyoda A."/>
            <person name="Takaki Y."/>
            <person name="Nishi S."/>
            <person name="Hori S."/>
            <person name="Arai W."/>
            <person name="Tsubouchi T."/>
            <person name="Morono Y."/>
            <person name="Uchiyama I."/>
            <person name="Ito T."/>
            <person name="Fujiyama A."/>
            <person name="Inagaki F."/>
            <person name="Takami H."/>
        </authorList>
    </citation>
    <scope>NUCLEOTIDE SEQUENCE</scope>
    <source>
        <strain evidence="1">Expedition CK06-06</strain>
    </source>
</reference>
<dbReference type="AlphaFoldDB" id="X0UW73"/>
<protein>
    <submittedName>
        <fullName evidence="1">Uncharacterized protein</fullName>
    </submittedName>
</protein>
<comment type="caution">
    <text evidence="1">The sequence shown here is derived from an EMBL/GenBank/DDBJ whole genome shotgun (WGS) entry which is preliminary data.</text>
</comment>
<feature type="non-terminal residue" evidence="1">
    <location>
        <position position="122"/>
    </location>
</feature>